<keyword evidence="3" id="KW-1185">Reference proteome</keyword>
<feature type="non-terminal residue" evidence="2">
    <location>
        <position position="1"/>
    </location>
</feature>
<comment type="caution">
    <text evidence="2">The sequence shown here is derived from an EMBL/GenBank/DDBJ whole genome shotgun (WGS) entry which is preliminary data.</text>
</comment>
<proteinExistence type="predicted"/>
<gene>
    <name evidence="2" type="ORF">AFUS01_LOCUS6289</name>
</gene>
<dbReference type="Proteomes" id="UP000708208">
    <property type="component" value="Unassembled WGS sequence"/>
</dbReference>
<name>A0A8J2JAS8_9HEXA</name>
<accession>A0A8J2JAS8</accession>
<sequence>LKIPQKLATVGEETNQTPVFIQLDSNQVFLVSDSLEKFAFIGESEAGKKAVKTLRLAAFAPAQVNNPSAAGLEYSIRIYILDDTIAALE</sequence>
<dbReference type="OrthoDB" id="5973910at2759"/>
<evidence type="ECO:0000313" key="3">
    <source>
        <dbReference type="Proteomes" id="UP000708208"/>
    </source>
</evidence>
<organism evidence="2 3">
    <name type="scientific">Allacma fusca</name>
    <dbReference type="NCBI Taxonomy" id="39272"/>
    <lineage>
        <taxon>Eukaryota</taxon>
        <taxon>Metazoa</taxon>
        <taxon>Ecdysozoa</taxon>
        <taxon>Arthropoda</taxon>
        <taxon>Hexapoda</taxon>
        <taxon>Collembola</taxon>
        <taxon>Symphypleona</taxon>
        <taxon>Sminthuridae</taxon>
        <taxon>Allacma</taxon>
    </lineage>
</organism>
<dbReference type="Pfam" id="PF17217">
    <property type="entry name" value="UPA"/>
    <property type="match status" value="1"/>
</dbReference>
<dbReference type="InterPro" id="IPR033772">
    <property type="entry name" value="UPA"/>
</dbReference>
<protein>
    <recommendedName>
        <fullName evidence="1">UPA domain-containing protein</fullName>
    </recommendedName>
</protein>
<reference evidence="2" key="1">
    <citation type="submission" date="2021-06" db="EMBL/GenBank/DDBJ databases">
        <authorList>
            <person name="Hodson N. C."/>
            <person name="Mongue J. A."/>
            <person name="Jaron S. K."/>
        </authorList>
    </citation>
    <scope>NUCLEOTIDE SEQUENCE</scope>
</reference>
<evidence type="ECO:0000259" key="1">
    <source>
        <dbReference type="Pfam" id="PF17217"/>
    </source>
</evidence>
<feature type="non-terminal residue" evidence="2">
    <location>
        <position position="89"/>
    </location>
</feature>
<dbReference type="AlphaFoldDB" id="A0A8J2JAS8"/>
<dbReference type="EMBL" id="CAJVCH010041288">
    <property type="protein sequence ID" value="CAG7716800.1"/>
    <property type="molecule type" value="Genomic_DNA"/>
</dbReference>
<evidence type="ECO:0000313" key="2">
    <source>
        <dbReference type="EMBL" id="CAG7716800.1"/>
    </source>
</evidence>
<feature type="domain" description="UPA" evidence="1">
    <location>
        <begin position="50"/>
        <end position="89"/>
    </location>
</feature>